<gene>
    <name evidence="1" type="ORF">NVV43_28395</name>
</gene>
<protein>
    <submittedName>
        <fullName evidence="1">Uncharacterized protein</fullName>
    </submittedName>
</protein>
<dbReference type="EMBL" id="JANPXH010001196">
    <property type="protein sequence ID" value="MCR6679380.1"/>
    <property type="molecule type" value="Genomic_DNA"/>
</dbReference>
<name>A0AAW5N0Z7_9ESCH</name>
<dbReference type="Proteomes" id="UP001206878">
    <property type="component" value="Unassembled WGS sequence"/>
</dbReference>
<reference evidence="1" key="1">
    <citation type="submission" date="2022-07" db="EMBL/GenBank/DDBJ databases">
        <title>Diversity of ethanolamine utilization by human commensal Escherichia coli.</title>
        <authorList>
            <person name="Jubelin G."/>
        </authorList>
    </citation>
    <scope>NUCLEOTIDE SEQUENCE</scope>
    <source>
        <strain evidence="1">S1</strain>
    </source>
</reference>
<evidence type="ECO:0000313" key="1">
    <source>
        <dbReference type="EMBL" id="MCR6679380.1"/>
    </source>
</evidence>
<organism evidence="1 2">
    <name type="scientific">Escherichia marmotae</name>
    <dbReference type="NCBI Taxonomy" id="1499973"/>
    <lineage>
        <taxon>Bacteria</taxon>
        <taxon>Pseudomonadati</taxon>
        <taxon>Pseudomonadota</taxon>
        <taxon>Gammaproteobacteria</taxon>
        <taxon>Enterobacterales</taxon>
        <taxon>Enterobacteriaceae</taxon>
        <taxon>Escherichia</taxon>
    </lineage>
</organism>
<sequence length="66" mass="7578">LMFNEYDFPHFSNDIYEEDQLSVDNLLPSLTSSDFNSPPTSWPLTDETFNKSSSSSIIDFSYLISM</sequence>
<evidence type="ECO:0000313" key="2">
    <source>
        <dbReference type="Proteomes" id="UP001206878"/>
    </source>
</evidence>
<accession>A0AAW5N0Z7</accession>
<comment type="caution">
    <text evidence="1">The sequence shown here is derived from an EMBL/GenBank/DDBJ whole genome shotgun (WGS) entry which is preliminary data.</text>
</comment>
<feature type="non-terminal residue" evidence="1">
    <location>
        <position position="1"/>
    </location>
</feature>
<proteinExistence type="predicted"/>
<dbReference type="AlphaFoldDB" id="A0AAW5N0Z7"/>